<feature type="domain" description="Peptidase S54 rhomboid" evidence="6">
    <location>
        <begin position="75"/>
        <end position="222"/>
    </location>
</feature>
<reference evidence="7 8" key="1">
    <citation type="submission" date="2020-06" db="EMBL/GenBank/DDBJ databases">
        <title>Genome sequence of 2 isolates from Red Sea Mangroves.</title>
        <authorList>
            <person name="Sefrji F."/>
            <person name="Michoud G."/>
            <person name="Merlino G."/>
            <person name="Daffonchio D."/>
        </authorList>
    </citation>
    <scope>NUCLEOTIDE SEQUENCE [LARGE SCALE GENOMIC DNA]</scope>
    <source>
        <strain evidence="7 8">R1DC25</strain>
    </source>
</reference>
<gene>
    <name evidence="7" type="ORF">HW532_06110</name>
</gene>
<dbReference type="KEGG" id="kmn:HW532_06110"/>
<dbReference type="Pfam" id="PF01694">
    <property type="entry name" value="Rhomboid"/>
    <property type="match status" value="1"/>
</dbReference>
<proteinExistence type="predicted"/>
<feature type="transmembrane region" description="Helical" evidence="5">
    <location>
        <begin position="112"/>
        <end position="130"/>
    </location>
</feature>
<evidence type="ECO:0000259" key="6">
    <source>
        <dbReference type="Pfam" id="PF01694"/>
    </source>
</evidence>
<evidence type="ECO:0000313" key="7">
    <source>
        <dbReference type="EMBL" id="QPC42311.1"/>
    </source>
</evidence>
<name>A0A7S8C2S9_9HYPH</name>
<evidence type="ECO:0000256" key="5">
    <source>
        <dbReference type="SAM" id="Phobius"/>
    </source>
</evidence>
<dbReference type="GO" id="GO:0006508">
    <property type="term" value="P:proteolysis"/>
    <property type="evidence" value="ECO:0007669"/>
    <property type="project" value="UniProtKB-KW"/>
</dbReference>
<feature type="transmembrane region" description="Helical" evidence="5">
    <location>
        <begin position="136"/>
        <end position="156"/>
    </location>
</feature>
<evidence type="ECO:0000256" key="3">
    <source>
        <dbReference type="ARBA" id="ARBA00022989"/>
    </source>
</evidence>
<dbReference type="InterPro" id="IPR022764">
    <property type="entry name" value="Peptidase_S54_rhomboid_dom"/>
</dbReference>
<keyword evidence="4 5" id="KW-0472">Membrane</keyword>
<dbReference type="InterPro" id="IPR035952">
    <property type="entry name" value="Rhomboid-like_sf"/>
</dbReference>
<feature type="transmembrane region" description="Helical" evidence="5">
    <location>
        <begin position="21"/>
        <end position="43"/>
    </location>
</feature>
<feature type="transmembrane region" description="Helical" evidence="5">
    <location>
        <begin position="201"/>
        <end position="221"/>
    </location>
</feature>
<dbReference type="Gene3D" id="1.20.1540.10">
    <property type="entry name" value="Rhomboid-like"/>
    <property type="match status" value="1"/>
</dbReference>
<keyword evidence="8" id="KW-1185">Reference proteome</keyword>
<feature type="transmembrane region" description="Helical" evidence="5">
    <location>
        <begin position="177"/>
        <end position="195"/>
    </location>
</feature>
<dbReference type="PANTHER" id="PTHR43731:SF26">
    <property type="entry name" value="RHOMBOID-LIKE PROTEIN 10, CHLOROPLASTIC"/>
    <property type="match status" value="1"/>
</dbReference>
<dbReference type="Proteomes" id="UP000593594">
    <property type="component" value="Chromosome"/>
</dbReference>
<keyword evidence="7" id="KW-0645">Protease</keyword>
<evidence type="ECO:0000256" key="1">
    <source>
        <dbReference type="ARBA" id="ARBA00004141"/>
    </source>
</evidence>
<dbReference type="GO" id="GO:0004252">
    <property type="term" value="F:serine-type endopeptidase activity"/>
    <property type="evidence" value="ECO:0007669"/>
    <property type="project" value="InterPro"/>
</dbReference>
<dbReference type="SUPFAM" id="SSF144091">
    <property type="entry name" value="Rhomboid-like"/>
    <property type="match status" value="1"/>
</dbReference>
<accession>A0A7S8C2S9</accession>
<evidence type="ECO:0000256" key="2">
    <source>
        <dbReference type="ARBA" id="ARBA00022692"/>
    </source>
</evidence>
<keyword evidence="3 5" id="KW-1133">Transmembrane helix</keyword>
<keyword evidence="7" id="KW-0378">Hydrolase</keyword>
<evidence type="ECO:0000256" key="4">
    <source>
        <dbReference type="ARBA" id="ARBA00023136"/>
    </source>
</evidence>
<keyword evidence="2 5" id="KW-0812">Transmembrane</keyword>
<dbReference type="InterPro" id="IPR050925">
    <property type="entry name" value="Rhomboid_protease_S54"/>
</dbReference>
<organism evidence="7 8">
    <name type="scientific">Kaustia mangrovi</name>
    <dbReference type="NCBI Taxonomy" id="2593653"/>
    <lineage>
        <taxon>Bacteria</taxon>
        <taxon>Pseudomonadati</taxon>
        <taxon>Pseudomonadota</taxon>
        <taxon>Alphaproteobacteria</taxon>
        <taxon>Hyphomicrobiales</taxon>
        <taxon>Parvibaculaceae</taxon>
        <taxon>Kaustia</taxon>
    </lineage>
</organism>
<evidence type="ECO:0000313" key="8">
    <source>
        <dbReference type="Proteomes" id="UP000593594"/>
    </source>
</evidence>
<comment type="subcellular location">
    <subcellularLocation>
        <location evidence="1">Membrane</location>
        <topology evidence="1">Multi-pass membrane protein</topology>
    </subcellularLocation>
</comment>
<dbReference type="GO" id="GO:0016020">
    <property type="term" value="C:membrane"/>
    <property type="evidence" value="ECO:0007669"/>
    <property type="project" value="UniProtKB-SubCell"/>
</dbReference>
<dbReference type="RefSeq" id="WP_213163545.1">
    <property type="nucleotide sequence ID" value="NZ_CP058214.1"/>
</dbReference>
<feature type="transmembrane region" description="Helical" evidence="5">
    <location>
        <begin position="76"/>
        <end position="100"/>
    </location>
</feature>
<dbReference type="EMBL" id="CP058214">
    <property type="protein sequence ID" value="QPC42311.1"/>
    <property type="molecule type" value="Genomic_DNA"/>
</dbReference>
<protein>
    <submittedName>
        <fullName evidence="7">Rhomboid family intramembrane serine protease</fullName>
    </submittedName>
</protein>
<sequence>MFLPVTDHNPLRVIRFQYVTGTLIALNAALFVATGATMVPGAFQAVTLSYGAVPAVVAGRAALDPSLAVLPDGASLLTYMFLHGGWLHLLTNMAFLWVFGDNVEDRLGHVRFLAFYLACGVAAAIAQVAMTPDSTAPLIGASGAVSGVMAAYLLYYPGARVWVLVFMRLPLRVPASWALGGWIVFQFASVLLAPGDETVGVAWWAHIGGFFVGLALAFLFAPRTPPAAQ</sequence>
<dbReference type="AlphaFoldDB" id="A0A7S8C2S9"/>
<dbReference type="PANTHER" id="PTHR43731">
    <property type="entry name" value="RHOMBOID PROTEASE"/>
    <property type="match status" value="1"/>
</dbReference>